<name>A0A371AV78_9FIRM</name>
<dbReference type="RefSeq" id="WP_115481906.1">
    <property type="nucleotide sequence ID" value="NZ_QRCT01000025.1"/>
</dbReference>
<gene>
    <name evidence="2" type="ORF">DWV06_09270</name>
</gene>
<dbReference type="InterPro" id="IPR046131">
    <property type="entry name" value="DUF6128"/>
</dbReference>
<evidence type="ECO:0000313" key="2">
    <source>
        <dbReference type="EMBL" id="RDU23478.1"/>
    </source>
</evidence>
<reference evidence="2 3" key="1">
    <citation type="submission" date="2018-07" db="EMBL/GenBank/DDBJ databases">
        <title>Anaerosacharophilus polymeroproducens gen. nov. sp. nov., an anaerobic bacterium isolated from salt field.</title>
        <authorList>
            <person name="Kim W."/>
            <person name="Yang S.-H."/>
            <person name="Oh J."/>
            <person name="Lee J.-H."/>
            <person name="Kwon K.K."/>
        </authorList>
    </citation>
    <scope>NUCLEOTIDE SEQUENCE [LARGE SCALE GENOMIC DNA]</scope>
    <source>
        <strain evidence="2 3">MCWD5</strain>
    </source>
</reference>
<evidence type="ECO:0000259" key="1">
    <source>
        <dbReference type="Pfam" id="PF19623"/>
    </source>
</evidence>
<evidence type="ECO:0000313" key="3">
    <source>
        <dbReference type="Proteomes" id="UP000255036"/>
    </source>
</evidence>
<sequence>MSDYKRFVSYFYPYTPDKQPRSVGFVKIEIRNNKMKLEAQVKGIISQTEKQYPIYLFFDDGSINSLHVGNLKIQKNGGVFRRIMEEESKEEKLFFANTIGTIIQGEEKILYIAYWGKKTFAINEIAKMLKVENSLAANVEEKSKNESEIIEVKDIKIEDSVSNLKTAVIEDKEKDLELAVIEDVDNDSETTVIEEEENDIEIAVIEEPESDLEENNRFENEAFISKLEVPIEMKEKQFEQKVQGVFKEKKETKKASDKVMEELNLKEEMDQEKFFENPNFFECQKIEPRDLRILPEKEWILGKNSFLLHGYYNYRYLLYGKVNNGSTYTFLGVPGVFHNQEKFMANLFGFSEFEPAKKEKIKTGKFGYWIRIIDKLC</sequence>
<accession>A0A371AV78</accession>
<dbReference type="OrthoDB" id="9814510at2"/>
<proteinExistence type="predicted"/>
<dbReference type="EMBL" id="QRCT01000025">
    <property type="protein sequence ID" value="RDU23478.1"/>
    <property type="molecule type" value="Genomic_DNA"/>
</dbReference>
<comment type="caution">
    <text evidence="2">The sequence shown here is derived from an EMBL/GenBank/DDBJ whole genome shotgun (WGS) entry which is preliminary data.</text>
</comment>
<dbReference type="Proteomes" id="UP000255036">
    <property type="component" value="Unassembled WGS sequence"/>
</dbReference>
<organism evidence="2 3">
    <name type="scientific">Anaerosacchariphilus polymeriproducens</name>
    <dbReference type="NCBI Taxonomy" id="1812858"/>
    <lineage>
        <taxon>Bacteria</taxon>
        <taxon>Bacillati</taxon>
        <taxon>Bacillota</taxon>
        <taxon>Clostridia</taxon>
        <taxon>Lachnospirales</taxon>
        <taxon>Lachnospiraceae</taxon>
        <taxon>Anaerosacchariphilus</taxon>
    </lineage>
</organism>
<dbReference type="AlphaFoldDB" id="A0A371AV78"/>
<dbReference type="Pfam" id="PF19623">
    <property type="entry name" value="DUF6128"/>
    <property type="match status" value="1"/>
</dbReference>
<feature type="domain" description="DUF6128" evidence="1">
    <location>
        <begin position="285"/>
        <end position="370"/>
    </location>
</feature>
<protein>
    <recommendedName>
        <fullName evidence="1">DUF6128 domain-containing protein</fullName>
    </recommendedName>
</protein>
<keyword evidence="3" id="KW-1185">Reference proteome</keyword>